<protein>
    <submittedName>
        <fullName evidence="5">AraC family transcriptional regulator</fullName>
    </submittedName>
</protein>
<dbReference type="SUPFAM" id="SSF46689">
    <property type="entry name" value="Homeodomain-like"/>
    <property type="match status" value="2"/>
</dbReference>
<dbReference type="InterPro" id="IPR009057">
    <property type="entry name" value="Homeodomain-like_sf"/>
</dbReference>
<evidence type="ECO:0000259" key="4">
    <source>
        <dbReference type="PROSITE" id="PS01124"/>
    </source>
</evidence>
<dbReference type="InterPro" id="IPR020449">
    <property type="entry name" value="Tscrpt_reg_AraC-type_HTH"/>
</dbReference>
<keyword evidence="1" id="KW-0805">Transcription regulation</keyword>
<dbReference type="PROSITE" id="PS01124">
    <property type="entry name" value="HTH_ARAC_FAMILY_2"/>
    <property type="match status" value="1"/>
</dbReference>
<evidence type="ECO:0000256" key="2">
    <source>
        <dbReference type="ARBA" id="ARBA00023125"/>
    </source>
</evidence>
<dbReference type="PATRIC" id="fig|1641875.4.peg.4484"/>
<evidence type="ECO:0000313" key="6">
    <source>
        <dbReference type="Proteomes" id="UP000051295"/>
    </source>
</evidence>
<dbReference type="Proteomes" id="UP000051295">
    <property type="component" value="Unassembled WGS sequence"/>
</dbReference>
<dbReference type="InterPro" id="IPR052158">
    <property type="entry name" value="INH-QAR"/>
</dbReference>
<dbReference type="STRING" id="1641875.XM53_10330"/>
<dbReference type="CDD" id="cd03138">
    <property type="entry name" value="GATase1_AraC_2"/>
    <property type="match status" value="1"/>
</dbReference>
<dbReference type="PRINTS" id="PR00032">
    <property type="entry name" value="HTHARAC"/>
</dbReference>
<accession>A0A0T5NUS6</accession>
<dbReference type="Pfam" id="PF12833">
    <property type="entry name" value="HTH_18"/>
    <property type="match status" value="1"/>
</dbReference>
<sequence>MARSRDKLHVVVVLVNEGHASTAVSPIEIFSSAGTMFEELRGKDPDPRFRVTTASIDGRSIETAHGLRITPDCAIDETGPADLVIASASGPVPSEWMARHAALVPWLIERYDDGCLVAGVCSGVAFLAEAGLLDGRRATTYWGVADAFRARYPAVDWRTDLLITEDAGIFCGGGVNAAADLSLYLVERLCGHRVAVECSRALLLDMPRQDQTGYAILPLARPHGDDRIRMIEDHLSANFQRDVSVEELAERAGMSRRTLMRRFKAATKVRPGTYHQMLRIAASRRMLEEGATSIQQVSTAVGYEDAAFFRRVFKRHCGMTPAAYRDRFGTRVL</sequence>
<keyword evidence="2" id="KW-0238">DNA-binding</keyword>
<keyword evidence="6" id="KW-1185">Reference proteome</keyword>
<feature type="domain" description="HTH araC/xylS-type" evidence="4">
    <location>
        <begin position="229"/>
        <end position="327"/>
    </location>
</feature>
<dbReference type="PANTHER" id="PTHR43130:SF11">
    <property type="entry name" value="TRANSCRIPTIONAL REGULATORY PROTEIN"/>
    <property type="match status" value="1"/>
</dbReference>
<dbReference type="OrthoDB" id="186587at2"/>
<comment type="caution">
    <text evidence="5">The sequence shown here is derived from an EMBL/GenBank/DDBJ whole genome shotgun (WGS) entry which is preliminary data.</text>
</comment>
<dbReference type="RefSeq" id="WP_057792997.1">
    <property type="nucleotide sequence ID" value="NZ_LAXJ01000009.1"/>
</dbReference>
<dbReference type="Pfam" id="PF01965">
    <property type="entry name" value="DJ-1_PfpI"/>
    <property type="match status" value="1"/>
</dbReference>
<gene>
    <name evidence="5" type="ORF">XM53_10330</name>
</gene>
<name>A0A0T5NUS6_9RHOB</name>
<dbReference type="InterPro" id="IPR002818">
    <property type="entry name" value="DJ-1/PfpI"/>
</dbReference>
<dbReference type="Gene3D" id="3.40.50.880">
    <property type="match status" value="1"/>
</dbReference>
<evidence type="ECO:0000256" key="3">
    <source>
        <dbReference type="ARBA" id="ARBA00023163"/>
    </source>
</evidence>
<evidence type="ECO:0000256" key="1">
    <source>
        <dbReference type="ARBA" id="ARBA00023015"/>
    </source>
</evidence>
<dbReference type="SMART" id="SM00342">
    <property type="entry name" value="HTH_ARAC"/>
    <property type="match status" value="1"/>
</dbReference>
<evidence type="ECO:0000313" key="5">
    <source>
        <dbReference type="EMBL" id="KRS12486.1"/>
    </source>
</evidence>
<proteinExistence type="predicted"/>
<dbReference type="SUPFAM" id="SSF52317">
    <property type="entry name" value="Class I glutamine amidotransferase-like"/>
    <property type="match status" value="1"/>
</dbReference>
<keyword evidence="3" id="KW-0804">Transcription</keyword>
<organism evidence="5 6">
    <name type="scientific">Roseovarius atlanticus</name>
    <dbReference type="NCBI Taxonomy" id="1641875"/>
    <lineage>
        <taxon>Bacteria</taxon>
        <taxon>Pseudomonadati</taxon>
        <taxon>Pseudomonadota</taxon>
        <taxon>Alphaproteobacteria</taxon>
        <taxon>Rhodobacterales</taxon>
        <taxon>Roseobacteraceae</taxon>
        <taxon>Roseovarius</taxon>
    </lineage>
</organism>
<dbReference type="PROSITE" id="PS00041">
    <property type="entry name" value="HTH_ARAC_FAMILY_1"/>
    <property type="match status" value="1"/>
</dbReference>
<dbReference type="EMBL" id="LAXJ01000009">
    <property type="protein sequence ID" value="KRS12486.1"/>
    <property type="molecule type" value="Genomic_DNA"/>
</dbReference>
<dbReference type="AlphaFoldDB" id="A0A0T5NUS6"/>
<dbReference type="GO" id="GO:0043565">
    <property type="term" value="F:sequence-specific DNA binding"/>
    <property type="evidence" value="ECO:0007669"/>
    <property type="project" value="InterPro"/>
</dbReference>
<dbReference type="Gene3D" id="1.10.10.60">
    <property type="entry name" value="Homeodomain-like"/>
    <property type="match status" value="1"/>
</dbReference>
<dbReference type="GO" id="GO:0003700">
    <property type="term" value="F:DNA-binding transcription factor activity"/>
    <property type="evidence" value="ECO:0007669"/>
    <property type="project" value="InterPro"/>
</dbReference>
<dbReference type="InterPro" id="IPR018062">
    <property type="entry name" value="HTH_AraC-typ_CS"/>
</dbReference>
<dbReference type="InterPro" id="IPR018060">
    <property type="entry name" value="HTH_AraC"/>
</dbReference>
<dbReference type="InterPro" id="IPR029062">
    <property type="entry name" value="Class_I_gatase-like"/>
</dbReference>
<reference evidence="5 6" key="1">
    <citation type="submission" date="2015-04" db="EMBL/GenBank/DDBJ databases">
        <title>The draft genome sequence of Roseovarius sp.R12b.</title>
        <authorList>
            <person name="Li G."/>
            <person name="Lai Q."/>
            <person name="Shao Z."/>
            <person name="Yan P."/>
        </authorList>
    </citation>
    <scope>NUCLEOTIDE SEQUENCE [LARGE SCALE GENOMIC DNA]</scope>
    <source>
        <strain evidence="5 6">R12B</strain>
    </source>
</reference>
<dbReference type="PANTHER" id="PTHR43130">
    <property type="entry name" value="ARAC-FAMILY TRANSCRIPTIONAL REGULATOR"/>
    <property type="match status" value="1"/>
</dbReference>